<sequence>MIVAICLVRVEGRSDRYKVLSRSSDLTKDGCNLCLGKQKCENNKVEPYFIDECHEHESSLSDNREVPIDDWAKFLHDLTGFSLQYLLY</sequence>
<keyword evidence="2" id="KW-1185">Reference proteome</keyword>
<dbReference type="EMBL" id="JAIWYP010000016">
    <property type="protein sequence ID" value="KAH3697949.1"/>
    <property type="molecule type" value="Genomic_DNA"/>
</dbReference>
<reference evidence="1" key="2">
    <citation type="submission" date="2020-11" db="EMBL/GenBank/DDBJ databases">
        <authorList>
            <person name="McCartney M.A."/>
            <person name="Auch B."/>
            <person name="Kono T."/>
            <person name="Mallez S."/>
            <person name="Becker A."/>
            <person name="Gohl D.M."/>
            <person name="Silverstein K.A.T."/>
            <person name="Koren S."/>
            <person name="Bechman K.B."/>
            <person name="Herman A."/>
            <person name="Abrahante J.E."/>
            <person name="Garbe J."/>
        </authorList>
    </citation>
    <scope>NUCLEOTIDE SEQUENCE</scope>
    <source>
        <strain evidence="1">Duluth1</strain>
        <tissue evidence="1">Whole animal</tissue>
    </source>
</reference>
<accession>A0A9D3YG54</accession>
<protein>
    <submittedName>
        <fullName evidence="1">Uncharacterized protein</fullName>
    </submittedName>
</protein>
<dbReference type="AlphaFoldDB" id="A0A9D3YG54"/>
<name>A0A9D3YG54_DREPO</name>
<gene>
    <name evidence="1" type="ORF">DPMN_085461</name>
</gene>
<evidence type="ECO:0000313" key="1">
    <source>
        <dbReference type="EMBL" id="KAH3697949.1"/>
    </source>
</evidence>
<organism evidence="1 2">
    <name type="scientific">Dreissena polymorpha</name>
    <name type="common">Zebra mussel</name>
    <name type="synonym">Mytilus polymorpha</name>
    <dbReference type="NCBI Taxonomy" id="45954"/>
    <lineage>
        <taxon>Eukaryota</taxon>
        <taxon>Metazoa</taxon>
        <taxon>Spiralia</taxon>
        <taxon>Lophotrochozoa</taxon>
        <taxon>Mollusca</taxon>
        <taxon>Bivalvia</taxon>
        <taxon>Autobranchia</taxon>
        <taxon>Heteroconchia</taxon>
        <taxon>Euheterodonta</taxon>
        <taxon>Imparidentia</taxon>
        <taxon>Neoheterodontei</taxon>
        <taxon>Myida</taxon>
        <taxon>Dreissenoidea</taxon>
        <taxon>Dreissenidae</taxon>
        <taxon>Dreissena</taxon>
    </lineage>
</organism>
<reference evidence="1" key="1">
    <citation type="journal article" date="2019" name="bioRxiv">
        <title>The Genome of the Zebra Mussel, Dreissena polymorpha: A Resource for Invasive Species Research.</title>
        <authorList>
            <person name="McCartney M.A."/>
            <person name="Auch B."/>
            <person name="Kono T."/>
            <person name="Mallez S."/>
            <person name="Zhang Y."/>
            <person name="Obille A."/>
            <person name="Becker A."/>
            <person name="Abrahante J.E."/>
            <person name="Garbe J."/>
            <person name="Badalamenti J.P."/>
            <person name="Herman A."/>
            <person name="Mangelson H."/>
            <person name="Liachko I."/>
            <person name="Sullivan S."/>
            <person name="Sone E.D."/>
            <person name="Koren S."/>
            <person name="Silverstein K.A.T."/>
            <person name="Beckman K.B."/>
            <person name="Gohl D.M."/>
        </authorList>
    </citation>
    <scope>NUCLEOTIDE SEQUENCE</scope>
    <source>
        <strain evidence="1">Duluth1</strain>
        <tissue evidence="1">Whole animal</tissue>
    </source>
</reference>
<dbReference type="Proteomes" id="UP000828390">
    <property type="component" value="Unassembled WGS sequence"/>
</dbReference>
<proteinExistence type="predicted"/>
<evidence type="ECO:0000313" key="2">
    <source>
        <dbReference type="Proteomes" id="UP000828390"/>
    </source>
</evidence>
<comment type="caution">
    <text evidence="1">The sequence shown here is derived from an EMBL/GenBank/DDBJ whole genome shotgun (WGS) entry which is preliminary data.</text>
</comment>